<dbReference type="InterPro" id="IPR004299">
    <property type="entry name" value="MBOAT_fam"/>
</dbReference>
<feature type="transmembrane region" description="Helical" evidence="8">
    <location>
        <begin position="482"/>
        <end position="506"/>
    </location>
</feature>
<sequence>MLFNSLQFLLFFTAVTLTYYSLPKGNGRWSLLLIASCYFYAVFQPTYIFILFLTIVIDYIAGIWLEKTPVGRRRKWLLIISLISNVGILAFFKYLGFFTENIAWLFDQLHMPGAAKQVTYLANRVFVKVIEVFGQSGISSFKDNMSILPVGLSFHTFQAMSYTIEVYRGNQKAERHFGIYALYVMFYPQLVAGPIERPQNVLHQFHEHFAYNFENIKAGLMRMAFGFFKKVVIADRLVMMAGPAFNDPDSHNGLSLLVATFFFTFQIYCDFSGYSDIAIGAARVMGFNLMENFKAPYLANSITEFWRRWHLSLSTWFRDYLYIPLGGNRKGEFRRNLNQMIVFLASGLWHGANWTYVIWGGLHGLYQVAAGLRDKYWPGGMGRRAGGLTLASMPRDAGGRIWHIGNVLITFVLVMLTWVFFRATSVSSAFLILKKIGTLSVSDPIQTTMNATEMWFSLVLIAFLLIKESRYLTIPTGSTPRFFLLIGLISLMTYFFGVFTSNQFIYFQF</sequence>
<dbReference type="RefSeq" id="WP_166691476.1">
    <property type="nucleotide sequence ID" value="NZ_WAEL01000002.1"/>
</dbReference>
<evidence type="ECO:0000313" key="10">
    <source>
        <dbReference type="Proteomes" id="UP000606008"/>
    </source>
</evidence>
<comment type="subcellular location">
    <subcellularLocation>
        <location evidence="1">Cell membrane</location>
        <topology evidence="1">Multi-pass membrane protein</topology>
    </subcellularLocation>
</comment>
<dbReference type="InterPro" id="IPR051085">
    <property type="entry name" value="MB_O-acyltransferase"/>
</dbReference>
<comment type="caution">
    <text evidence="9">The sequence shown here is derived from an EMBL/GenBank/DDBJ whole genome shotgun (WGS) entry which is preliminary data.</text>
</comment>
<accession>A0ABX0QD56</accession>
<feature type="transmembrane region" description="Helical" evidence="8">
    <location>
        <begin position="47"/>
        <end position="65"/>
    </location>
</feature>
<keyword evidence="3 7" id="KW-1003">Cell membrane</keyword>
<dbReference type="PANTHER" id="PTHR13285">
    <property type="entry name" value="ACYLTRANSFERASE"/>
    <property type="match status" value="1"/>
</dbReference>
<feature type="transmembrane region" description="Helical" evidence="8">
    <location>
        <begin position="77"/>
        <end position="97"/>
    </location>
</feature>
<dbReference type="PIRSF" id="PIRSF016636">
    <property type="entry name" value="AlgI_DltB"/>
    <property type="match status" value="1"/>
</dbReference>
<evidence type="ECO:0000256" key="8">
    <source>
        <dbReference type="SAM" id="Phobius"/>
    </source>
</evidence>
<organism evidence="9 10">
    <name type="scientific">Fibrivirga algicola</name>
    <dbReference type="NCBI Taxonomy" id="2950420"/>
    <lineage>
        <taxon>Bacteria</taxon>
        <taxon>Pseudomonadati</taxon>
        <taxon>Bacteroidota</taxon>
        <taxon>Cytophagia</taxon>
        <taxon>Cytophagales</taxon>
        <taxon>Spirosomataceae</taxon>
        <taxon>Fibrivirga</taxon>
    </lineage>
</organism>
<dbReference type="Proteomes" id="UP000606008">
    <property type="component" value="Unassembled WGS sequence"/>
</dbReference>
<comment type="similarity">
    <text evidence="2 7">Belongs to the membrane-bound acyltransferase family.</text>
</comment>
<protein>
    <submittedName>
        <fullName evidence="9">MBOAT family protein</fullName>
    </submittedName>
</protein>
<dbReference type="InterPro" id="IPR024194">
    <property type="entry name" value="Ac/AlaTfrase_AlgI/DltB"/>
</dbReference>
<feature type="transmembrane region" description="Helical" evidence="8">
    <location>
        <begin position="454"/>
        <end position="470"/>
    </location>
</feature>
<gene>
    <name evidence="9" type="ORF">F7231_07685</name>
</gene>
<keyword evidence="7" id="KW-0808">Transferase</keyword>
<feature type="transmembrane region" description="Helical" evidence="8">
    <location>
        <begin position="401"/>
        <end position="421"/>
    </location>
</feature>
<proteinExistence type="inferred from homology"/>
<keyword evidence="7" id="KW-0012">Acyltransferase</keyword>
<dbReference type="PANTHER" id="PTHR13285:SF18">
    <property type="entry name" value="PROTEIN-CYSTEINE N-PALMITOYLTRANSFERASE RASP"/>
    <property type="match status" value="1"/>
</dbReference>
<evidence type="ECO:0000256" key="3">
    <source>
        <dbReference type="ARBA" id="ARBA00022475"/>
    </source>
</evidence>
<reference evidence="9" key="1">
    <citation type="submission" date="2024-05" db="EMBL/GenBank/DDBJ databases">
        <authorList>
            <person name="Jung D.-H."/>
        </authorList>
    </citation>
    <scope>NUCLEOTIDE SEQUENCE</scope>
    <source>
        <strain evidence="9">JA-25</strain>
    </source>
</reference>
<name>A0ABX0QD56_9BACT</name>
<evidence type="ECO:0000256" key="7">
    <source>
        <dbReference type="PIRNR" id="PIRNR016636"/>
    </source>
</evidence>
<evidence type="ECO:0000256" key="2">
    <source>
        <dbReference type="ARBA" id="ARBA00010323"/>
    </source>
</evidence>
<keyword evidence="10" id="KW-1185">Reference proteome</keyword>
<dbReference type="InterPro" id="IPR028362">
    <property type="entry name" value="AlgI"/>
</dbReference>
<keyword evidence="5 8" id="KW-1133">Transmembrane helix</keyword>
<dbReference type="Pfam" id="PF03062">
    <property type="entry name" value="MBOAT"/>
    <property type="match status" value="1"/>
</dbReference>
<keyword evidence="6 7" id="KW-0472">Membrane</keyword>
<evidence type="ECO:0000256" key="1">
    <source>
        <dbReference type="ARBA" id="ARBA00004651"/>
    </source>
</evidence>
<evidence type="ECO:0000256" key="5">
    <source>
        <dbReference type="ARBA" id="ARBA00022989"/>
    </source>
</evidence>
<dbReference type="EMBL" id="WAEL01000002">
    <property type="protein sequence ID" value="NID10051.1"/>
    <property type="molecule type" value="Genomic_DNA"/>
</dbReference>
<keyword evidence="4 8" id="KW-0812">Transmembrane</keyword>
<evidence type="ECO:0000256" key="4">
    <source>
        <dbReference type="ARBA" id="ARBA00022692"/>
    </source>
</evidence>
<evidence type="ECO:0000256" key="6">
    <source>
        <dbReference type="ARBA" id="ARBA00023136"/>
    </source>
</evidence>
<dbReference type="PIRSF" id="PIRSF500217">
    <property type="entry name" value="AlgI"/>
    <property type="match status" value="1"/>
</dbReference>
<evidence type="ECO:0000313" key="9">
    <source>
        <dbReference type="EMBL" id="NID10051.1"/>
    </source>
</evidence>